<organism evidence="1 2">
    <name type="scientific">Xylaria flabelliformis</name>
    <dbReference type="NCBI Taxonomy" id="2512241"/>
    <lineage>
        <taxon>Eukaryota</taxon>
        <taxon>Fungi</taxon>
        <taxon>Dikarya</taxon>
        <taxon>Ascomycota</taxon>
        <taxon>Pezizomycotina</taxon>
        <taxon>Sordariomycetes</taxon>
        <taxon>Xylariomycetidae</taxon>
        <taxon>Xylariales</taxon>
        <taxon>Xylariaceae</taxon>
        <taxon>Xylaria</taxon>
    </lineage>
</organism>
<dbReference type="OrthoDB" id="10672374at2759"/>
<dbReference type="AlphaFoldDB" id="A0A553HQP9"/>
<evidence type="ECO:0000313" key="1">
    <source>
        <dbReference type="EMBL" id="TRX90267.1"/>
    </source>
</evidence>
<sequence>MLLELEKPQPKTRILRRLIEGNLGLSAFRRRFSANYSPEPETKRSGGQGNPVTCLKLHHLQQKERHYDECQAHTDLINERDLVISLWHAMRGSHTREQNGTFAKPLPQILGLFTTQLEKHGKRRGGWEPRQATWVCLGWVYQGLDLVPHVAPCARPEDMMQPCAKSPRAWESPAFAVLSYCKNSNLCLACIAYHLNTSIEDYAVVCVIAGVIRDHPSTPWLFAPRSQPTIVEQSDESLCIPTTPGPPSGHGMRHEACAGQLDPLQPTHDPCVDI</sequence>
<dbReference type="Proteomes" id="UP000319160">
    <property type="component" value="Unassembled WGS sequence"/>
</dbReference>
<accession>A0A553HQP9</accession>
<reference evidence="2" key="1">
    <citation type="submission" date="2019-06" db="EMBL/GenBank/DDBJ databases">
        <title>Draft genome sequence of the griseofulvin-producing fungus Xylaria cubensis strain G536.</title>
        <authorList>
            <person name="Mead M.E."/>
            <person name="Raja H.A."/>
            <person name="Steenwyk J.L."/>
            <person name="Knowles S.L."/>
            <person name="Oberlies N.H."/>
            <person name="Rokas A."/>
        </authorList>
    </citation>
    <scope>NUCLEOTIDE SEQUENCE [LARGE SCALE GENOMIC DNA]</scope>
    <source>
        <strain evidence="2">G536</strain>
    </source>
</reference>
<evidence type="ECO:0000313" key="2">
    <source>
        <dbReference type="Proteomes" id="UP000319160"/>
    </source>
</evidence>
<keyword evidence="2" id="KW-1185">Reference proteome</keyword>
<proteinExistence type="predicted"/>
<protein>
    <submittedName>
        <fullName evidence="1">Uncharacterized protein</fullName>
    </submittedName>
</protein>
<name>A0A553HQP9_9PEZI</name>
<comment type="caution">
    <text evidence="1">The sequence shown here is derived from an EMBL/GenBank/DDBJ whole genome shotgun (WGS) entry which is preliminary data.</text>
</comment>
<dbReference type="EMBL" id="VFLP01000057">
    <property type="protein sequence ID" value="TRX90267.1"/>
    <property type="molecule type" value="Genomic_DNA"/>
</dbReference>
<gene>
    <name evidence="1" type="ORF">FHL15_008812</name>
</gene>